<dbReference type="AlphaFoldDB" id="A0A6V7WXM1"/>
<evidence type="ECO:0000313" key="1">
    <source>
        <dbReference type="EMBL" id="CAD2191775.1"/>
    </source>
</evidence>
<sequence length="44" mass="4973">MLLYLNKSRRESNSVGSLDYCTKNCAAVAVTIKNLHQKITEVFL</sequence>
<protein>
    <submittedName>
        <fullName evidence="1">Uncharacterized protein</fullName>
    </submittedName>
</protein>
<dbReference type="Proteomes" id="UP000580250">
    <property type="component" value="Unassembled WGS sequence"/>
</dbReference>
<comment type="caution">
    <text evidence="1">The sequence shown here is derived from an EMBL/GenBank/DDBJ whole genome shotgun (WGS) entry which is preliminary data.</text>
</comment>
<gene>
    <name evidence="1" type="ORF">MENT_LOCUS44626</name>
</gene>
<evidence type="ECO:0000313" key="2">
    <source>
        <dbReference type="Proteomes" id="UP000580250"/>
    </source>
</evidence>
<dbReference type="EMBL" id="CAJEWN010000900">
    <property type="protein sequence ID" value="CAD2191775.1"/>
    <property type="molecule type" value="Genomic_DNA"/>
</dbReference>
<reference evidence="1 2" key="1">
    <citation type="submission" date="2020-08" db="EMBL/GenBank/DDBJ databases">
        <authorList>
            <person name="Koutsovoulos G."/>
            <person name="Danchin GJ E."/>
        </authorList>
    </citation>
    <scope>NUCLEOTIDE SEQUENCE [LARGE SCALE GENOMIC DNA]</scope>
</reference>
<organism evidence="1 2">
    <name type="scientific">Meloidogyne enterolobii</name>
    <name type="common">Root-knot nematode worm</name>
    <name type="synonym">Meloidogyne mayaguensis</name>
    <dbReference type="NCBI Taxonomy" id="390850"/>
    <lineage>
        <taxon>Eukaryota</taxon>
        <taxon>Metazoa</taxon>
        <taxon>Ecdysozoa</taxon>
        <taxon>Nematoda</taxon>
        <taxon>Chromadorea</taxon>
        <taxon>Rhabditida</taxon>
        <taxon>Tylenchina</taxon>
        <taxon>Tylenchomorpha</taxon>
        <taxon>Tylenchoidea</taxon>
        <taxon>Meloidogynidae</taxon>
        <taxon>Meloidogyninae</taxon>
        <taxon>Meloidogyne</taxon>
    </lineage>
</organism>
<accession>A0A6V7WXM1</accession>
<proteinExistence type="predicted"/>
<name>A0A6V7WXM1_MELEN</name>